<comment type="similarity">
    <text evidence="2">Belongs to the PEN-2 family.</text>
</comment>
<keyword evidence="7 8" id="KW-0472">Membrane</keyword>
<evidence type="ECO:0000313" key="10">
    <source>
        <dbReference type="Proteomes" id="UP000053268"/>
    </source>
</evidence>
<evidence type="ECO:0000256" key="4">
    <source>
        <dbReference type="ARBA" id="ARBA00022692"/>
    </source>
</evidence>
<sequence>MDLNRLPNDKKLQLCRWYFKVGCIFLPFAWAVNAVWFFKEAFVKPPFEEQKQIKKYVLMSAVGAAVWTCALITWVTVFQLNRVSWGATGDMLSFIVPLGRA</sequence>
<keyword evidence="10" id="KW-1185">Reference proteome</keyword>
<evidence type="ECO:0000256" key="7">
    <source>
        <dbReference type="ARBA" id="ARBA00023136"/>
    </source>
</evidence>
<evidence type="ECO:0000256" key="8">
    <source>
        <dbReference type="SAM" id="Phobius"/>
    </source>
</evidence>
<evidence type="ECO:0000313" key="9">
    <source>
        <dbReference type="EMBL" id="KPI96321.1"/>
    </source>
</evidence>
<feature type="transmembrane region" description="Helical" evidence="8">
    <location>
        <begin position="56"/>
        <end position="77"/>
    </location>
</feature>
<dbReference type="PANTHER" id="PTHR16318:SF0">
    <property type="entry name" value="GAMMA-SECRETASE SUBUNIT PEN-2"/>
    <property type="match status" value="1"/>
</dbReference>
<protein>
    <recommendedName>
        <fullName evidence="3">Gamma-secretase subunit PEN-2</fullName>
    </recommendedName>
</protein>
<accession>A0A194PSA5</accession>
<evidence type="ECO:0000256" key="1">
    <source>
        <dbReference type="ARBA" id="ARBA00004141"/>
    </source>
</evidence>
<dbReference type="PANTHER" id="PTHR16318">
    <property type="entry name" value="GAMMA-SECRETASE SUBUNIT PEN-2"/>
    <property type="match status" value="1"/>
</dbReference>
<keyword evidence="5" id="KW-0914">Notch signaling pathway</keyword>
<evidence type="ECO:0000256" key="3">
    <source>
        <dbReference type="ARBA" id="ARBA00018306"/>
    </source>
</evidence>
<dbReference type="GO" id="GO:0007220">
    <property type="term" value="P:Notch receptor processing"/>
    <property type="evidence" value="ECO:0007669"/>
    <property type="project" value="TreeGrafter"/>
</dbReference>
<dbReference type="InterPro" id="IPR019379">
    <property type="entry name" value="Gamma_Secretase_Asp_P_PEN2"/>
</dbReference>
<comment type="subcellular location">
    <subcellularLocation>
        <location evidence="1">Membrane</location>
        <topology evidence="1">Multi-pass membrane protein</topology>
    </subcellularLocation>
</comment>
<dbReference type="Proteomes" id="UP000053268">
    <property type="component" value="Unassembled WGS sequence"/>
</dbReference>
<name>A0A194PSA5_PAPXU</name>
<evidence type="ECO:0000256" key="6">
    <source>
        <dbReference type="ARBA" id="ARBA00022989"/>
    </source>
</evidence>
<dbReference type="EMBL" id="KQ459593">
    <property type="protein sequence ID" value="KPI96321.1"/>
    <property type="molecule type" value="Genomic_DNA"/>
</dbReference>
<feature type="transmembrane region" description="Helical" evidence="8">
    <location>
        <begin position="17"/>
        <end position="36"/>
    </location>
</feature>
<dbReference type="STRING" id="66420.A0A194PSA5"/>
<organism evidence="9 10">
    <name type="scientific">Papilio xuthus</name>
    <name type="common">Asian swallowtail butterfly</name>
    <dbReference type="NCBI Taxonomy" id="66420"/>
    <lineage>
        <taxon>Eukaryota</taxon>
        <taxon>Metazoa</taxon>
        <taxon>Ecdysozoa</taxon>
        <taxon>Arthropoda</taxon>
        <taxon>Hexapoda</taxon>
        <taxon>Insecta</taxon>
        <taxon>Pterygota</taxon>
        <taxon>Neoptera</taxon>
        <taxon>Endopterygota</taxon>
        <taxon>Lepidoptera</taxon>
        <taxon>Glossata</taxon>
        <taxon>Ditrysia</taxon>
        <taxon>Papilionoidea</taxon>
        <taxon>Papilionidae</taxon>
        <taxon>Papilioninae</taxon>
        <taxon>Papilio</taxon>
    </lineage>
</organism>
<dbReference type="GO" id="GO:0007219">
    <property type="term" value="P:Notch signaling pathway"/>
    <property type="evidence" value="ECO:0007669"/>
    <property type="project" value="UniProtKB-KW"/>
</dbReference>
<keyword evidence="4 8" id="KW-0812">Transmembrane</keyword>
<evidence type="ECO:0000256" key="2">
    <source>
        <dbReference type="ARBA" id="ARBA00009607"/>
    </source>
</evidence>
<dbReference type="Pfam" id="PF10251">
    <property type="entry name" value="PEN-2"/>
    <property type="match status" value="1"/>
</dbReference>
<reference evidence="9 10" key="1">
    <citation type="journal article" date="2015" name="Nat. Commun.">
        <title>Outbred genome sequencing and CRISPR/Cas9 gene editing in butterflies.</title>
        <authorList>
            <person name="Li X."/>
            <person name="Fan D."/>
            <person name="Zhang W."/>
            <person name="Liu G."/>
            <person name="Zhang L."/>
            <person name="Zhao L."/>
            <person name="Fang X."/>
            <person name="Chen L."/>
            <person name="Dong Y."/>
            <person name="Chen Y."/>
            <person name="Ding Y."/>
            <person name="Zhao R."/>
            <person name="Feng M."/>
            <person name="Zhu Y."/>
            <person name="Feng Y."/>
            <person name="Jiang X."/>
            <person name="Zhu D."/>
            <person name="Xiang H."/>
            <person name="Feng X."/>
            <person name="Li S."/>
            <person name="Wang J."/>
            <person name="Zhang G."/>
            <person name="Kronforst M.R."/>
            <person name="Wang W."/>
        </authorList>
    </citation>
    <scope>NUCLEOTIDE SEQUENCE [LARGE SCALE GENOMIC DNA]</scope>
    <source>
        <strain evidence="9">Ya'a_city_454_Px</strain>
        <tissue evidence="9">Whole body</tissue>
    </source>
</reference>
<proteinExistence type="inferred from homology"/>
<evidence type="ECO:0000256" key="5">
    <source>
        <dbReference type="ARBA" id="ARBA00022976"/>
    </source>
</evidence>
<gene>
    <name evidence="9" type="ORF">RR46_12351</name>
</gene>
<keyword evidence="6 8" id="KW-1133">Transmembrane helix</keyword>
<dbReference type="GO" id="GO:0070765">
    <property type="term" value="C:gamma-secretase complex"/>
    <property type="evidence" value="ECO:0007669"/>
    <property type="project" value="TreeGrafter"/>
</dbReference>
<dbReference type="AlphaFoldDB" id="A0A194PSA5"/>